<evidence type="ECO:0000256" key="2">
    <source>
        <dbReference type="ARBA" id="ARBA00005184"/>
    </source>
</evidence>
<name>A0AAN7MTU3_TRANT</name>
<gene>
    <name evidence="14" type="ORF">SAY86_000068</name>
</gene>
<comment type="catalytic activity">
    <reaction evidence="10 12">
        <text>[(1-&gt;4)-alpha-D-galacturonosyl methyl ester](n) + n H2O = [(1-&gt;4)-alpha-D-galacturonosyl](n) + n methanol + n H(+)</text>
        <dbReference type="Rhea" id="RHEA:22380"/>
        <dbReference type="Rhea" id="RHEA-COMP:14570"/>
        <dbReference type="Rhea" id="RHEA-COMP:14573"/>
        <dbReference type="ChEBI" id="CHEBI:15377"/>
        <dbReference type="ChEBI" id="CHEBI:15378"/>
        <dbReference type="ChEBI" id="CHEBI:17790"/>
        <dbReference type="ChEBI" id="CHEBI:140522"/>
        <dbReference type="ChEBI" id="CHEBI:140523"/>
        <dbReference type="EC" id="3.1.1.11"/>
    </reaction>
</comment>
<dbReference type="PANTHER" id="PTHR31321:SF87">
    <property type="entry name" value="PECTINESTERASE 63-RELATED"/>
    <property type="match status" value="1"/>
</dbReference>
<feature type="domain" description="Pectinesterase catalytic" evidence="13">
    <location>
        <begin position="78"/>
        <end position="364"/>
    </location>
</feature>
<evidence type="ECO:0000256" key="12">
    <source>
        <dbReference type="RuleBase" id="RU000589"/>
    </source>
</evidence>
<feature type="active site" evidence="11">
    <location>
        <position position="229"/>
    </location>
</feature>
<dbReference type="GO" id="GO:0045490">
    <property type="term" value="P:pectin catabolic process"/>
    <property type="evidence" value="ECO:0007669"/>
    <property type="project" value="UniProtKB-UniRule"/>
</dbReference>
<dbReference type="InterPro" id="IPR012334">
    <property type="entry name" value="Pectin_lyas_fold"/>
</dbReference>
<reference evidence="14 15" key="1">
    <citation type="journal article" date="2023" name="Hortic Res">
        <title>Pangenome of water caltrop reveals structural variations and asymmetric subgenome divergence after allopolyploidization.</title>
        <authorList>
            <person name="Zhang X."/>
            <person name="Chen Y."/>
            <person name="Wang L."/>
            <person name="Yuan Y."/>
            <person name="Fang M."/>
            <person name="Shi L."/>
            <person name="Lu R."/>
            <person name="Comes H.P."/>
            <person name="Ma Y."/>
            <person name="Chen Y."/>
            <person name="Huang G."/>
            <person name="Zhou Y."/>
            <person name="Zheng Z."/>
            <person name="Qiu Y."/>
        </authorList>
    </citation>
    <scope>NUCLEOTIDE SEQUENCE [LARGE SCALE GENOMIC DNA]</scope>
    <source>
        <strain evidence="14">F231</strain>
    </source>
</reference>
<dbReference type="InterPro" id="IPR033131">
    <property type="entry name" value="Pectinesterase_Asp_AS"/>
</dbReference>
<evidence type="ECO:0000256" key="11">
    <source>
        <dbReference type="PROSITE-ProRule" id="PRU10040"/>
    </source>
</evidence>
<proteinExistence type="inferred from homology"/>
<evidence type="ECO:0000256" key="8">
    <source>
        <dbReference type="ARBA" id="ARBA00022801"/>
    </source>
</evidence>
<dbReference type="FunFam" id="2.160.20.10:FF:000008">
    <property type="entry name" value="Pectinesterase"/>
    <property type="match status" value="1"/>
</dbReference>
<accession>A0AAN7MTU3</accession>
<evidence type="ECO:0000256" key="1">
    <source>
        <dbReference type="ARBA" id="ARBA00004191"/>
    </source>
</evidence>
<evidence type="ECO:0000256" key="5">
    <source>
        <dbReference type="ARBA" id="ARBA00022512"/>
    </source>
</evidence>
<evidence type="ECO:0000256" key="9">
    <source>
        <dbReference type="ARBA" id="ARBA00023085"/>
    </source>
</evidence>
<keyword evidence="7 12" id="KW-0732">Signal</keyword>
<dbReference type="Gene3D" id="2.160.20.10">
    <property type="entry name" value="Single-stranded right-handed beta-helix, Pectin lyase-like"/>
    <property type="match status" value="1"/>
</dbReference>
<comment type="pathway">
    <text evidence="2 12">Glycan metabolism; pectin degradation; 2-dehydro-3-deoxy-D-gluconate from pectin: step 1/5.</text>
</comment>
<dbReference type="GO" id="GO:0030599">
    <property type="term" value="F:pectinesterase activity"/>
    <property type="evidence" value="ECO:0007669"/>
    <property type="project" value="UniProtKB-UniRule"/>
</dbReference>
<sequence>MNTVSINQLSTMFLIISTILLLSVVEWVVIADDNVPIPADKTQLNSWFMNNVKSISYRKGKIDPNLEAAELTRAKVIRVRKDGSGNFKTITNAIKSIDPSNSKRVIIHIGGGTYKEKIKIDRTMHFITLYGSPNNMPSIEYNGDAKKYGTVNSATLIVESDYFMATNIIVANTSPKPDGKRYGAQAVALRISGDKAAFYNCRFLGFQDTICDDRGFHFFKDCYIEGTVDYIFGSGTSLYLNNELHVIADYSFTVITAQARQSNAEDTGFSFVHCTITGTAKANNTFLGRAWMRASRTIFAYTKMSNVVNSLGWSNCRHPERERTVEFGEYKNTGPGAITSGRVKFGKQLSASQVKPFLSLSYIVGSKWLLPPPKI</sequence>
<evidence type="ECO:0000256" key="7">
    <source>
        <dbReference type="ARBA" id="ARBA00022729"/>
    </source>
</evidence>
<dbReference type="SUPFAM" id="SSF51126">
    <property type="entry name" value="Pectin lyase-like"/>
    <property type="match status" value="1"/>
</dbReference>
<organism evidence="14 15">
    <name type="scientific">Trapa natans</name>
    <name type="common">Water chestnut</name>
    <dbReference type="NCBI Taxonomy" id="22666"/>
    <lineage>
        <taxon>Eukaryota</taxon>
        <taxon>Viridiplantae</taxon>
        <taxon>Streptophyta</taxon>
        <taxon>Embryophyta</taxon>
        <taxon>Tracheophyta</taxon>
        <taxon>Spermatophyta</taxon>
        <taxon>Magnoliopsida</taxon>
        <taxon>eudicotyledons</taxon>
        <taxon>Gunneridae</taxon>
        <taxon>Pentapetalae</taxon>
        <taxon>rosids</taxon>
        <taxon>malvids</taxon>
        <taxon>Myrtales</taxon>
        <taxon>Lythraceae</taxon>
        <taxon>Trapa</taxon>
    </lineage>
</organism>
<dbReference type="PROSITE" id="PS00503">
    <property type="entry name" value="PECTINESTERASE_2"/>
    <property type="match status" value="1"/>
</dbReference>
<comment type="subcellular location">
    <subcellularLocation>
        <location evidence="1">Secreted</location>
        <location evidence="1">Cell wall</location>
    </subcellularLocation>
</comment>
<keyword evidence="15" id="KW-1185">Reference proteome</keyword>
<evidence type="ECO:0000313" key="14">
    <source>
        <dbReference type="EMBL" id="KAK4801865.1"/>
    </source>
</evidence>
<dbReference type="InterPro" id="IPR000070">
    <property type="entry name" value="Pectinesterase_cat"/>
</dbReference>
<dbReference type="Proteomes" id="UP001346149">
    <property type="component" value="Unassembled WGS sequence"/>
</dbReference>
<keyword evidence="6" id="KW-0964">Secreted</keyword>
<dbReference type="PANTHER" id="PTHR31321">
    <property type="entry name" value="ACYL-COA THIOESTER HYDROLASE YBHC-RELATED"/>
    <property type="match status" value="1"/>
</dbReference>
<comment type="similarity">
    <text evidence="3">Belongs to the pectinesterase family.</text>
</comment>
<dbReference type="EMBL" id="JAXQNO010000002">
    <property type="protein sequence ID" value="KAK4801865.1"/>
    <property type="molecule type" value="Genomic_DNA"/>
</dbReference>
<evidence type="ECO:0000256" key="6">
    <source>
        <dbReference type="ARBA" id="ARBA00022525"/>
    </source>
</evidence>
<dbReference type="InterPro" id="IPR011050">
    <property type="entry name" value="Pectin_lyase_fold/virulence"/>
</dbReference>
<dbReference type="GO" id="GO:0042545">
    <property type="term" value="P:cell wall modification"/>
    <property type="evidence" value="ECO:0007669"/>
    <property type="project" value="UniProtKB-UniRule"/>
</dbReference>
<evidence type="ECO:0000256" key="4">
    <source>
        <dbReference type="ARBA" id="ARBA00013229"/>
    </source>
</evidence>
<dbReference type="EC" id="3.1.1.11" evidence="4 12"/>
<evidence type="ECO:0000256" key="10">
    <source>
        <dbReference type="ARBA" id="ARBA00047928"/>
    </source>
</evidence>
<dbReference type="Pfam" id="PF01095">
    <property type="entry name" value="Pectinesterase"/>
    <property type="match status" value="1"/>
</dbReference>
<evidence type="ECO:0000313" key="15">
    <source>
        <dbReference type="Proteomes" id="UP001346149"/>
    </source>
</evidence>
<keyword evidence="5" id="KW-0134">Cell wall</keyword>
<keyword evidence="8 12" id="KW-0378">Hydrolase</keyword>
<feature type="chain" id="PRO_5042673945" description="Pectinesterase" evidence="12">
    <location>
        <begin position="32"/>
        <end position="375"/>
    </location>
</feature>
<feature type="signal peptide" evidence="12">
    <location>
        <begin position="1"/>
        <end position="31"/>
    </location>
</feature>
<evidence type="ECO:0000259" key="13">
    <source>
        <dbReference type="Pfam" id="PF01095"/>
    </source>
</evidence>
<keyword evidence="9 12" id="KW-0063">Aspartyl esterase</keyword>
<evidence type="ECO:0000256" key="3">
    <source>
        <dbReference type="ARBA" id="ARBA00008891"/>
    </source>
</evidence>
<dbReference type="AlphaFoldDB" id="A0AAN7MTU3"/>
<comment type="caution">
    <text evidence="14">The sequence shown here is derived from an EMBL/GenBank/DDBJ whole genome shotgun (WGS) entry which is preliminary data.</text>
</comment>
<protein>
    <recommendedName>
        <fullName evidence="4 12">Pectinesterase</fullName>
        <ecNumber evidence="4 12">3.1.1.11</ecNumber>
    </recommendedName>
</protein>